<dbReference type="Pfam" id="PF00158">
    <property type="entry name" value="Sigma54_activat"/>
    <property type="match status" value="1"/>
</dbReference>
<dbReference type="PROSITE" id="PS00675">
    <property type="entry name" value="SIGMA54_INTERACT_1"/>
    <property type="match status" value="1"/>
</dbReference>
<dbReference type="Gene3D" id="3.30.450.20">
    <property type="entry name" value="PAS domain"/>
    <property type="match status" value="1"/>
</dbReference>
<comment type="caution">
    <text evidence="9">The sequence shown here is derived from an EMBL/GenBank/DDBJ whole genome shotgun (WGS) entry which is preliminary data.</text>
</comment>
<keyword evidence="2" id="KW-0058">Aromatic hydrocarbons catabolism</keyword>
<gene>
    <name evidence="9" type="ORF">KHA94_18875</name>
</gene>
<dbReference type="SUPFAM" id="SSF55785">
    <property type="entry name" value="PYP-like sensor domain (PAS domain)"/>
    <property type="match status" value="1"/>
</dbReference>
<evidence type="ECO:0000259" key="7">
    <source>
        <dbReference type="PROSITE" id="PS50045"/>
    </source>
</evidence>
<evidence type="ECO:0000256" key="4">
    <source>
        <dbReference type="ARBA" id="ARBA00023015"/>
    </source>
</evidence>
<evidence type="ECO:0000256" key="5">
    <source>
        <dbReference type="ARBA" id="ARBA00023163"/>
    </source>
</evidence>
<dbReference type="Pfam" id="PF25601">
    <property type="entry name" value="AAA_lid_14"/>
    <property type="match status" value="1"/>
</dbReference>
<dbReference type="InterPro" id="IPR002078">
    <property type="entry name" value="Sigma_54_int"/>
</dbReference>
<dbReference type="InterPro" id="IPR009057">
    <property type="entry name" value="Homeodomain-like_sf"/>
</dbReference>
<dbReference type="SUPFAM" id="SSF52540">
    <property type="entry name" value="P-loop containing nucleoside triphosphate hydrolases"/>
    <property type="match status" value="1"/>
</dbReference>
<dbReference type="PROSITE" id="PS50112">
    <property type="entry name" value="PAS"/>
    <property type="match status" value="1"/>
</dbReference>
<evidence type="ECO:0000259" key="8">
    <source>
        <dbReference type="PROSITE" id="PS50112"/>
    </source>
</evidence>
<dbReference type="InterPro" id="IPR027417">
    <property type="entry name" value="P-loop_NTPase"/>
</dbReference>
<dbReference type="InterPro" id="IPR058031">
    <property type="entry name" value="AAA_lid_NorR"/>
</dbReference>
<name>A0ABS5NWS8_9BACI</name>
<evidence type="ECO:0000256" key="2">
    <source>
        <dbReference type="ARBA" id="ARBA00022797"/>
    </source>
</evidence>
<keyword evidence="4" id="KW-0805">Transcription regulation</keyword>
<dbReference type="EMBL" id="JAGYPM010000004">
    <property type="protein sequence ID" value="MBS4192232.1"/>
    <property type="molecule type" value="Genomic_DNA"/>
</dbReference>
<dbReference type="InterPro" id="IPR000014">
    <property type="entry name" value="PAS"/>
</dbReference>
<dbReference type="CDD" id="cd00130">
    <property type="entry name" value="PAS"/>
    <property type="match status" value="1"/>
</dbReference>
<feature type="domain" description="Sigma-54 factor interaction" evidence="7">
    <location>
        <begin position="149"/>
        <end position="378"/>
    </location>
</feature>
<organism evidence="9 10">
    <name type="scientific">Cytobacillus citreus</name>
    <dbReference type="NCBI Taxonomy" id="2833586"/>
    <lineage>
        <taxon>Bacteria</taxon>
        <taxon>Bacillati</taxon>
        <taxon>Bacillota</taxon>
        <taxon>Bacilli</taxon>
        <taxon>Bacillales</taxon>
        <taxon>Bacillaceae</taxon>
        <taxon>Cytobacillus</taxon>
    </lineage>
</organism>
<dbReference type="Pfam" id="PF18024">
    <property type="entry name" value="HTH_50"/>
    <property type="match status" value="1"/>
</dbReference>
<dbReference type="PROSITE" id="PS50045">
    <property type="entry name" value="SIGMA54_INTERACT_4"/>
    <property type="match status" value="1"/>
</dbReference>
<dbReference type="Gene3D" id="1.10.8.60">
    <property type="match status" value="1"/>
</dbReference>
<dbReference type="PANTHER" id="PTHR32071">
    <property type="entry name" value="TRANSCRIPTIONAL REGULATORY PROTEIN"/>
    <property type="match status" value="1"/>
</dbReference>
<keyword evidence="1" id="KW-0547">Nucleotide-binding</keyword>
<keyword evidence="5" id="KW-0804">Transcription</keyword>
<evidence type="ECO:0000256" key="6">
    <source>
        <dbReference type="ARBA" id="ARBA00029500"/>
    </source>
</evidence>
<proteinExistence type="predicted"/>
<dbReference type="PANTHER" id="PTHR32071:SF57">
    <property type="entry name" value="C4-DICARBOXYLATE TRANSPORT TRANSCRIPTIONAL REGULATORY PROTEIN DCTD"/>
    <property type="match status" value="1"/>
</dbReference>
<dbReference type="Proteomes" id="UP000681027">
    <property type="component" value="Unassembled WGS sequence"/>
</dbReference>
<dbReference type="InterPro" id="IPR025662">
    <property type="entry name" value="Sigma_54_int_dom_ATP-bd_1"/>
</dbReference>
<dbReference type="SUPFAM" id="SSF46689">
    <property type="entry name" value="Homeodomain-like"/>
    <property type="match status" value="1"/>
</dbReference>
<keyword evidence="10" id="KW-1185">Reference proteome</keyword>
<dbReference type="InterPro" id="IPR030828">
    <property type="entry name" value="HTH_TyrR"/>
</dbReference>
<dbReference type="CDD" id="cd00009">
    <property type="entry name" value="AAA"/>
    <property type="match status" value="1"/>
</dbReference>
<evidence type="ECO:0000313" key="9">
    <source>
        <dbReference type="EMBL" id="MBS4192232.1"/>
    </source>
</evidence>
<dbReference type="NCBIfam" id="TIGR00229">
    <property type="entry name" value="sensory_box"/>
    <property type="match status" value="1"/>
</dbReference>
<dbReference type="RefSeq" id="WP_213103666.1">
    <property type="nucleotide sequence ID" value="NZ_JAGYPM010000004.1"/>
</dbReference>
<dbReference type="Pfam" id="PF13426">
    <property type="entry name" value="PAS_9"/>
    <property type="match status" value="1"/>
</dbReference>
<protein>
    <recommendedName>
        <fullName evidence="6">HTH-type transcriptional regulatory protein TyrR</fullName>
    </recommendedName>
</protein>
<evidence type="ECO:0000313" key="10">
    <source>
        <dbReference type="Proteomes" id="UP000681027"/>
    </source>
</evidence>
<dbReference type="NCBIfam" id="TIGR04381">
    <property type="entry name" value="HTH_TypR"/>
    <property type="match status" value="1"/>
</dbReference>
<dbReference type="PROSITE" id="PS00688">
    <property type="entry name" value="SIGMA54_INTERACT_3"/>
    <property type="match status" value="1"/>
</dbReference>
<dbReference type="Gene3D" id="1.10.10.60">
    <property type="entry name" value="Homeodomain-like"/>
    <property type="match status" value="1"/>
</dbReference>
<reference evidence="9 10" key="1">
    <citation type="submission" date="2021-05" db="EMBL/GenBank/DDBJ databases">
        <title>Novel Bacillus species.</title>
        <authorList>
            <person name="Liu G."/>
        </authorList>
    </citation>
    <scope>NUCLEOTIDE SEQUENCE [LARGE SCALE GENOMIC DNA]</scope>
    <source>
        <strain evidence="9 10">FJAT-49705</strain>
    </source>
</reference>
<evidence type="ECO:0000256" key="3">
    <source>
        <dbReference type="ARBA" id="ARBA00022840"/>
    </source>
</evidence>
<dbReference type="InterPro" id="IPR003593">
    <property type="entry name" value="AAA+_ATPase"/>
</dbReference>
<dbReference type="InterPro" id="IPR035965">
    <property type="entry name" value="PAS-like_dom_sf"/>
</dbReference>
<feature type="domain" description="PAS" evidence="8">
    <location>
        <begin position="7"/>
        <end position="84"/>
    </location>
</feature>
<dbReference type="Gene3D" id="3.40.50.300">
    <property type="entry name" value="P-loop containing nucleotide triphosphate hydrolases"/>
    <property type="match status" value="1"/>
</dbReference>
<dbReference type="InterPro" id="IPR025944">
    <property type="entry name" value="Sigma_54_int_dom_CS"/>
</dbReference>
<sequence length="452" mass="51712">MLSTKQAEILLEHIIKYSFDEIFVTDTAGYVQMASSSFRNLFGIHAEEIINQNGFELEQKGILSPSVTGKVLKTKKIETIVQETGLGRKLVVSAYPVIDGNGKLMGAISFSRDITELVYLRKTNDQVAKTIQLYEIELEKLKIKQFQKRGSNNEQMKNVFSIVNKVSSLDVTVLLGGESGVGKNYIAQTIHQISDRKDEAFIEVNCGAIPESLIESELFGYEEGAFTGAKKSGKIGYFEAAGNGTIFLDEIAELPLNLQVKLLSVLQNRTIQRVGGNTIKKLNCRIICATNQNLPELIREKKFREDLYYRINVVKIIIPPLRNRREDMIPLIYDLVDEFNEKYKMKKSFSMHMISWISKQDWPGNIRELRNFIERIMITSNENVIDADQTDQQKKIEEDMTLDEFMEMAERDFIRKMYEHYPSSVKLAKKLGISQSKASRKIRQHVQKPSQK</sequence>
<keyword evidence="3" id="KW-0067">ATP-binding</keyword>
<accession>A0ABS5NWS8</accession>
<evidence type="ECO:0000256" key="1">
    <source>
        <dbReference type="ARBA" id="ARBA00022741"/>
    </source>
</evidence>
<dbReference type="SMART" id="SM00382">
    <property type="entry name" value="AAA"/>
    <property type="match status" value="1"/>
</dbReference>